<proteinExistence type="predicted"/>
<gene>
    <name evidence="1" type="ORF">MACH26_28130</name>
</gene>
<dbReference type="AlphaFoldDB" id="A0AA48KSM3"/>
<protein>
    <recommendedName>
        <fullName evidence="3">Lipoprotein</fullName>
    </recommendedName>
</protein>
<organism evidence="1 2">
    <name type="scientific">Planctobacterium marinum</name>
    <dbReference type="NCBI Taxonomy" id="1631968"/>
    <lineage>
        <taxon>Bacteria</taxon>
        <taxon>Pseudomonadati</taxon>
        <taxon>Pseudomonadota</taxon>
        <taxon>Gammaproteobacteria</taxon>
        <taxon>Alteromonadales</taxon>
        <taxon>Alteromonadaceae</taxon>
        <taxon>Planctobacterium</taxon>
    </lineage>
</organism>
<evidence type="ECO:0008006" key="3">
    <source>
        <dbReference type="Google" id="ProtNLM"/>
    </source>
</evidence>
<evidence type="ECO:0000313" key="2">
    <source>
        <dbReference type="Proteomes" id="UP001333710"/>
    </source>
</evidence>
<reference evidence="1" key="1">
    <citation type="submission" date="2023-01" db="EMBL/GenBank/DDBJ databases">
        <title>Complete genome sequence of Planctobacterium marinum strain Dej080120_11.</title>
        <authorList>
            <person name="Ueki S."/>
            <person name="Maruyama F."/>
        </authorList>
    </citation>
    <scope>NUCLEOTIDE SEQUENCE</scope>
    <source>
        <strain evidence="1">Dej080120_11</strain>
    </source>
</reference>
<dbReference type="RefSeq" id="WP_338293275.1">
    <property type="nucleotide sequence ID" value="NZ_AP027272.1"/>
</dbReference>
<dbReference type="KEGG" id="pmaw:MACH26_28130"/>
<dbReference type="Proteomes" id="UP001333710">
    <property type="component" value="Chromosome"/>
</dbReference>
<dbReference type="EMBL" id="AP027272">
    <property type="protein sequence ID" value="BDX07292.1"/>
    <property type="molecule type" value="Genomic_DNA"/>
</dbReference>
<evidence type="ECO:0000313" key="1">
    <source>
        <dbReference type="EMBL" id="BDX07292.1"/>
    </source>
</evidence>
<keyword evidence="2" id="KW-1185">Reference proteome</keyword>
<accession>A0AA48KSM3</accession>
<dbReference type="PROSITE" id="PS51257">
    <property type="entry name" value="PROKAR_LIPOPROTEIN"/>
    <property type="match status" value="1"/>
</dbReference>
<sequence length="291" mass="33001">MLKKIFSTLIITSLLTGCGNDFHPEKVDLSEIFQHARATTKLQDAALRGNKVTIHYTRLHEELSTIEGQRAYNKKMKAFIPDHPKAIVTALSSIENEINKLETPVKSDDDITELLEDSQYMNSLRDASEVHEDIYDFLIECAESGLFKLEKMGDTYMSITMDYASPQVRDAEKKMARLHTQVLNHFADIWADEYVIGTQSVDIGTSKIFEADYDSAIWFVEMEMYGEDRRGNPKTDFIGAIISTKLKGEAHQEQLMEAETFVPGKSSGTLRAIDAFRLEDGTSLLSRMYTF</sequence>
<name>A0AA48KSM3_9ALTE</name>